<protein>
    <submittedName>
        <fullName evidence="2">Uncharacterized protein</fullName>
    </submittedName>
</protein>
<dbReference type="AlphaFoldDB" id="A0AAV4MHH5"/>
<name>A0AAV4MHH5_CAEEX</name>
<keyword evidence="3" id="KW-1185">Reference proteome</keyword>
<feature type="compositionally biased region" description="Basic and acidic residues" evidence="1">
    <location>
        <begin position="51"/>
        <end position="63"/>
    </location>
</feature>
<dbReference type="EMBL" id="BPLR01002257">
    <property type="protein sequence ID" value="GIX71833.1"/>
    <property type="molecule type" value="Genomic_DNA"/>
</dbReference>
<organism evidence="2 3">
    <name type="scientific">Caerostris extrusa</name>
    <name type="common">Bark spider</name>
    <name type="synonym">Caerostris bankana</name>
    <dbReference type="NCBI Taxonomy" id="172846"/>
    <lineage>
        <taxon>Eukaryota</taxon>
        <taxon>Metazoa</taxon>
        <taxon>Ecdysozoa</taxon>
        <taxon>Arthropoda</taxon>
        <taxon>Chelicerata</taxon>
        <taxon>Arachnida</taxon>
        <taxon>Araneae</taxon>
        <taxon>Araneomorphae</taxon>
        <taxon>Entelegynae</taxon>
        <taxon>Araneoidea</taxon>
        <taxon>Araneidae</taxon>
        <taxon>Caerostris</taxon>
    </lineage>
</organism>
<evidence type="ECO:0000256" key="1">
    <source>
        <dbReference type="SAM" id="MobiDB-lite"/>
    </source>
</evidence>
<dbReference type="Proteomes" id="UP001054945">
    <property type="component" value="Unassembled WGS sequence"/>
</dbReference>
<proteinExistence type="predicted"/>
<evidence type="ECO:0000313" key="2">
    <source>
        <dbReference type="EMBL" id="GIX71833.1"/>
    </source>
</evidence>
<accession>A0AAV4MHH5</accession>
<feature type="region of interest" description="Disordered" evidence="1">
    <location>
        <begin position="43"/>
        <end position="67"/>
    </location>
</feature>
<gene>
    <name evidence="2" type="ORF">CEXT_541951</name>
</gene>
<evidence type="ECO:0000313" key="3">
    <source>
        <dbReference type="Proteomes" id="UP001054945"/>
    </source>
</evidence>
<reference evidence="2 3" key="1">
    <citation type="submission" date="2021-06" db="EMBL/GenBank/DDBJ databases">
        <title>Caerostris extrusa draft genome.</title>
        <authorList>
            <person name="Kono N."/>
            <person name="Arakawa K."/>
        </authorList>
    </citation>
    <scope>NUCLEOTIDE SEQUENCE [LARGE SCALE GENOMIC DNA]</scope>
</reference>
<sequence>MPQIPILKISRKTRIGDPETQKRSFETNIYFFAKHLYEPVDGFNSPWRHKGKDEKRGTEKGVAEKGNAGIEQTIDIRVLKESASRDLMLKKSMTDK</sequence>
<comment type="caution">
    <text evidence="2">The sequence shown here is derived from an EMBL/GenBank/DDBJ whole genome shotgun (WGS) entry which is preliminary data.</text>
</comment>